<dbReference type="InterPro" id="IPR050951">
    <property type="entry name" value="Retrovirus_Pol_polyprotein"/>
</dbReference>
<dbReference type="PROSITE" id="PS50878">
    <property type="entry name" value="RT_POL"/>
    <property type="match status" value="1"/>
</dbReference>
<organism evidence="7 8">
    <name type="scientific">Ancylostoma ceylanicum</name>
    <dbReference type="NCBI Taxonomy" id="53326"/>
    <lineage>
        <taxon>Eukaryota</taxon>
        <taxon>Metazoa</taxon>
        <taxon>Ecdysozoa</taxon>
        <taxon>Nematoda</taxon>
        <taxon>Chromadorea</taxon>
        <taxon>Rhabditida</taxon>
        <taxon>Rhabditina</taxon>
        <taxon>Rhabditomorpha</taxon>
        <taxon>Strongyloidea</taxon>
        <taxon>Ancylostomatidae</taxon>
        <taxon>Ancylostomatinae</taxon>
        <taxon>Ancylostoma</taxon>
    </lineage>
</organism>
<evidence type="ECO:0000256" key="1">
    <source>
        <dbReference type="ARBA" id="ARBA00012493"/>
    </source>
</evidence>
<feature type="domain" description="Reverse transcriptase" evidence="6">
    <location>
        <begin position="163"/>
        <end position="342"/>
    </location>
</feature>
<dbReference type="Pfam" id="PF17919">
    <property type="entry name" value="RT_RNaseH_2"/>
    <property type="match status" value="1"/>
</dbReference>
<dbReference type="GO" id="GO:0004519">
    <property type="term" value="F:endonuclease activity"/>
    <property type="evidence" value="ECO:0007669"/>
    <property type="project" value="UniProtKB-KW"/>
</dbReference>
<dbReference type="Proteomes" id="UP000024635">
    <property type="component" value="Unassembled WGS sequence"/>
</dbReference>
<dbReference type="PANTHER" id="PTHR37984:SF5">
    <property type="entry name" value="PROTEIN NYNRIN-LIKE"/>
    <property type="match status" value="1"/>
</dbReference>
<evidence type="ECO:0000256" key="5">
    <source>
        <dbReference type="ARBA" id="ARBA00023268"/>
    </source>
</evidence>
<evidence type="ECO:0000256" key="3">
    <source>
        <dbReference type="ARBA" id="ARBA00022759"/>
    </source>
</evidence>
<dbReference type="AlphaFoldDB" id="A0A016WC94"/>
<dbReference type="FunFam" id="1.10.340.70:FF:000001">
    <property type="entry name" value="Retrovirus-related Pol polyprotein from transposon gypsy-like Protein"/>
    <property type="match status" value="1"/>
</dbReference>
<dbReference type="SUPFAM" id="SSF56672">
    <property type="entry name" value="DNA/RNA polymerases"/>
    <property type="match status" value="1"/>
</dbReference>
<keyword evidence="3" id="KW-0378">Hydrolase</keyword>
<dbReference type="Gene3D" id="3.10.10.10">
    <property type="entry name" value="HIV Type 1 Reverse Transcriptase, subunit A, domain 1"/>
    <property type="match status" value="1"/>
</dbReference>
<dbReference type="OrthoDB" id="5865526at2759"/>
<evidence type="ECO:0000256" key="4">
    <source>
        <dbReference type="ARBA" id="ARBA00022918"/>
    </source>
</evidence>
<keyword evidence="2" id="KW-0540">Nuclease</keyword>
<name>A0A016WC94_9BILA</name>
<dbReference type="CDD" id="cd09274">
    <property type="entry name" value="RNase_HI_RT_Ty3"/>
    <property type="match status" value="1"/>
</dbReference>
<dbReference type="FunFam" id="3.10.20.370:FF:000001">
    <property type="entry name" value="Retrovirus-related Pol polyprotein from transposon 17.6-like protein"/>
    <property type="match status" value="1"/>
</dbReference>
<dbReference type="EMBL" id="JARK01000477">
    <property type="protein sequence ID" value="EYC36598.1"/>
    <property type="molecule type" value="Genomic_DNA"/>
</dbReference>
<evidence type="ECO:0000313" key="8">
    <source>
        <dbReference type="Proteomes" id="UP000024635"/>
    </source>
</evidence>
<keyword evidence="5" id="KW-0511">Multifunctional enzyme</keyword>
<comment type="caution">
    <text evidence="7">The sequence shown here is derived from an EMBL/GenBank/DDBJ whole genome shotgun (WGS) entry which is preliminary data.</text>
</comment>
<dbReference type="Pfam" id="PF17921">
    <property type="entry name" value="Integrase_H2C2"/>
    <property type="match status" value="1"/>
</dbReference>
<protein>
    <recommendedName>
        <fullName evidence="1">RNA-directed DNA polymerase</fullName>
        <ecNumber evidence="1">2.7.7.49</ecNumber>
    </recommendedName>
</protein>
<dbReference type="InterPro" id="IPR043502">
    <property type="entry name" value="DNA/RNA_pol_sf"/>
</dbReference>
<dbReference type="EC" id="2.7.7.49" evidence="1"/>
<keyword evidence="3" id="KW-0255">Endonuclease</keyword>
<keyword evidence="4" id="KW-0808">Transferase</keyword>
<sequence length="701" mass="79868">MLSINRKGIPKEGIVWSQCRLVPDMIWDKETCRAPVTNDLAGAKLFRAGEEVGRFEPLNIVEEQPVKYQGNMLERTAEKLKDREQRLMMFLKGNKQDDEFNEAIQLLVNQHASVFAVTDQEPSQTNLVEHKIETRDAEPIRQKARPIPLATRVELRRILNDLQERRVIEPSKSSWATLIVLVQKKDGTLRLCVDYRNVNQVTRVDSYPLPTIDSILQSLKGKGFFSTLDLSSGYWQISLPEDAKQKSAFTTTEGLYQFCVLPFGLSSSPPVFQRLMHTVLGPLLGEEVFCYLDDIIIATDTVERHLQMLENVFNALQGAGLKLNPRKCVLLEKKVEFLGHVIDREGLHMDPSKVEAIVNYPLPQSRSELRTFLGMCSYYRKFVLGFAKVAAPLHELTSEKTKFEWTTERKACFDQLKRIITQAPVLAQPDIEGARSGKKPFRIHTDASYLGLGGMLSQKGDGGLTHPISFASKGLTNCEKRYHVTDLEAPAVIFALWKFHMFVYGLPRTNVSARVLRWAVELQKYNLKMIYLKGAANRVADAFSRGATSHQDSQFEEPIPNELIVASTTEESDWTRELREHPTYGQIMSDLEEGKLSGMVKSPGTSRTYRVADFVINRGFLENDQLRKIVPPSKRKDVFNGAHHGMLAGHFGAKKIFRELSKRLFWESMRRDIILWIEECRDCFCHNGRRDMVPPLKPIVT</sequence>
<keyword evidence="4" id="KW-0695">RNA-directed DNA polymerase</keyword>
<dbReference type="GO" id="GO:0003964">
    <property type="term" value="F:RNA-directed DNA polymerase activity"/>
    <property type="evidence" value="ECO:0007669"/>
    <property type="project" value="UniProtKB-KW"/>
</dbReference>
<proteinExistence type="predicted"/>
<dbReference type="InterPro" id="IPR041577">
    <property type="entry name" value="RT_RNaseH_2"/>
</dbReference>
<dbReference type="Gene3D" id="3.30.70.270">
    <property type="match status" value="2"/>
</dbReference>
<dbReference type="InterPro" id="IPR041588">
    <property type="entry name" value="Integrase_H2C2"/>
</dbReference>
<evidence type="ECO:0000256" key="2">
    <source>
        <dbReference type="ARBA" id="ARBA00022722"/>
    </source>
</evidence>
<keyword evidence="8" id="KW-1185">Reference proteome</keyword>
<evidence type="ECO:0000259" key="6">
    <source>
        <dbReference type="PROSITE" id="PS50878"/>
    </source>
</evidence>
<dbReference type="PANTHER" id="PTHR37984">
    <property type="entry name" value="PROTEIN CBG26694"/>
    <property type="match status" value="1"/>
</dbReference>
<dbReference type="Pfam" id="PF00078">
    <property type="entry name" value="RVT_1"/>
    <property type="match status" value="1"/>
</dbReference>
<dbReference type="InterPro" id="IPR000477">
    <property type="entry name" value="RT_dom"/>
</dbReference>
<dbReference type="CDD" id="cd01647">
    <property type="entry name" value="RT_LTR"/>
    <property type="match status" value="1"/>
</dbReference>
<gene>
    <name evidence="7" type="primary">Acey_s0877.g2818</name>
    <name evidence="7" type="ORF">Y032_0877g2818</name>
</gene>
<dbReference type="STRING" id="53326.A0A016WC94"/>
<feature type="non-terminal residue" evidence="7">
    <location>
        <position position="1"/>
    </location>
</feature>
<dbReference type="InterPro" id="IPR043128">
    <property type="entry name" value="Rev_trsase/Diguanyl_cyclase"/>
</dbReference>
<evidence type="ECO:0000313" key="7">
    <source>
        <dbReference type="EMBL" id="EYC36598.1"/>
    </source>
</evidence>
<dbReference type="Gene3D" id="1.10.340.70">
    <property type="match status" value="1"/>
</dbReference>
<dbReference type="FunFam" id="3.30.70.270:FF:000020">
    <property type="entry name" value="Transposon Tf2-6 polyprotein-like Protein"/>
    <property type="match status" value="1"/>
</dbReference>
<accession>A0A016WC94</accession>
<keyword evidence="4" id="KW-0548">Nucleotidyltransferase</keyword>
<reference evidence="8" key="1">
    <citation type="journal article" date="2015" name="Nat. Genet.">
        <title>The genome and transcriptome of the zoonotic hookworm Ancylostoma ceylanicum identify infection-specific gene families.</title>
        <authorList>
            <person name="Schwarz E.M."/>
            <person name="Hu Y."/>
            <person name="Antoshechkin I."/>
            <person name="Miller M.M."/>
            <person name="Sternberg P.W."/>
            <person name="Aroian R.V."/>
        </authorList>
    </citation>
    <scope>NUCLEOTIDE SEQUENCE</scope>
    <source>
        <strain evidence="8">HY135</strain>
    </source>
</reference>